<comment type="similarity">
    <text evidence="7">Belongs to the RNR ribonuclease family. RNase R subfamily.</text>
</comment>
<evidence type="ECO:0000259" key="8">
    <source>
        <dbReference type="PROSITE" id="PS50126"/>
    </source>
</evidence>
<keyword evidence="4 7" id="KW-0378">Hydrolase</keyword>
<dbReference type="NCBIfam" id="TIGR00358">
    <property type="entry name" value="3_prime_RNase"/>
    <property type="match status" value="1"/>
</dbReference>
<reference evidence="9 10" key="1">
    <citation type="submission" date="2018-05" db="EMBL/GenBank/DDBJ databases">
        <title>Annotation of the Mycoplasma phocidae genome.</title>
        <authorList>
            <person name="Brown D.R."/>
            <person name="Kutish G.F."/>
            <person name="Frasca S.Jr."/>
        </authorList>
    </citation>
    <scope>NUCLEOTIDE SEQUENCE [LARGE SCALE GENOMIC DNA]</scope>
    <source>
        <strain evidence="9 10">105</strain>
    </source>
</reference>
<name>A0A2Z5IPP7_9BACT</name>
<dbReference type="PROSITE" id="PS50126">
    <property type="entry name" value="S1"/>
    <property type="match status" value="1"/>
</dbReference>
<protein>
    <recommendedName>
        <fullName evidence="7">Ribonuclease R</fullName>
        <shortName evidence="7">RNase R</shortName>
        <ecNumber evidence="7">3.1.13.1</ecNumber>
    </recommendedName>
</protein>
<dbReference type="OrthoDB" id="9764149at2"/>
<keyword evidence="5 7" id="KW-0269">Exonuclease</keyword>
<dbReference type="InterPro" id="IPR003029">
    <property type="entry name" value="S1_domain"/>
</dbReference>
<dbReference type="KEGG" id="mpho:DA803_01050"/>
<evidence type="ECO:0000313" key="9">
    <source>
        <dbReference type="EMBL" id="AXE60679.1"/>
    </source>
</evidence>
<dbReference type="InterPro" id="IPR001900">
    <property type="entry name" value="RNase_II/R"/>
</dbReference>
<evidence type="ECO:0000313" key="10">
    <source>
        <dbReference type="Proteomes" id="UP000252477"/>
    </source>
</evidence>
<dbReference type="PANTHER" id="PTHR23355">
    <property type="entry name" value="RIBONUCLEASE"/>
    <property type="match status" value="1"/>
</dbReference>
<comment type="catalytic activity">
    <reaction evidence="1 7">
        <text>Exonucleolytic cleavage in the 3'- to 5'-direction to yield nucleoside 5'-phosphates.</text>
        <dbReference type="EC" id="3.1.13.1"/>
    </reaction>
</comment>
<evidence type="ECO:0000256" key="1">
    <source>
        <dbReference type="ARBA" id="ARBA00001849"/>
    </source>
</evidence>
<proteinExistence type="inferred from homology"/>
<evidence type="ECO:0000256" key="2">
    <source>
        <dbReference type="ARBA" id="ARBA00022490"/>
    </source>
</evidence>
<keyword evidence="2 7" id="KW-0963">Cytoplasm</keyword>
<dbReference type="EC" id="3.1.13.1" evidence="7"/>
<dbReference type="GO" id="GO:0003723">
    <property type="term" value="F:RNA binding"/>
    <property type="evidence" value="ECO:0007669"/>
    <property type="project" value="UniProtKB-UniRule"/>
</dbReference>
<dbReference type="SUPFAM" id="SSF50249">
    <property type="entry name" value="Nucleic acid-binding proteins"/>
    <property type="match status" value="2"/>
</dbReference>
<dbReference type="PANTHER" id="PTHR23355:SF9">
    <property type="entry name" value="DIS3-LIKE EXONUCLEASE 2"/>
    <property type="match status" value="1"/>
</dbReference>
<dbReference type="NCBIfam" id="TIGR02063">
    <property type="entry name" value="RNase_R"/>
    <property type="match status" value="1"/>
</dbReference>
<dbReference type="InterPro" id="IPR011805">
    <property type="entry name" value="RNase_R"/>
</dbReference>
<dbReference type="HAMAP" id="MF_01895">
    <property type="entry name" value="RNase_R"/>
    <property type="match status" value="1"/>
</dbReference>
<dbReference type="InterPro" id="IPR022966">
    <property type="entry name" value="RNase_II/R_CS"/>
</dbReference>
<dbReference type="SMART" id="SM00955">
    <property type="entry name" value="RNB"/>
    <property type="match status" value="1"/>
</dbReference>
<dbReference type="AlphaFoldDB" id="A0A2Z5IPP7"/>
<comment type="function">
    <text evidence="7">3'-5' exoribonuclease that releases 5'-nucleoside monophosphates and is involved in maturation of structured RNAs.</text>
</comment>
<feature type="domain" description="S1 motif" evidence="8">
    <location>
        <begin position="635"/>
        <end position="712"/>
    </location>
</feature>
<evidence type="ECO:0000256" key="3">
    <source>
        <dbReference type="ARBA" id="ARBA00022722"/>
    </source>
</evidence>
<dbReference type="InterPro" id="IPR012340">
    <property type="entry name" value="NA-bd_OB-fold"/>
</dbReference>
<accession>A0A2Z5IPP7</accession>
<dbReference type="InterPro" id="IPR050180">
    <property type="entry name" value="RNR_Ribonuclease"/>
</dbReference>
<keyword evidence="3 7" id="KW-0540">Nuclease</keyword>
<comment type="subcellular location">
    <subcellularLocation>
        <location evidence="7">Cytoplasm</location>
    </subcellularLocation>
</comment>
<organism evidence="9 10">
    <name type="scientific">[Mycoplasma] phocae</name>
    <dbReference type="NCBI Taxonomy" id="142651"/>
    <lineage>
        <taxon>Bacteria</taxon>
        <taxon>Bacillati</taxon>
        <taxon>Mycoplasmatota</taxon>
        <taxon>Mycoplasmoidales</taxon>
        <taxon>Metamycoplasmataceae</taxon>
        <taxon>Metamycoplasma</taxon>
    </lineage>
</organism>
<dbReference type="Pfam" id="PF00773">
    <property type="entry name" value="RNB"/>
    <property type="match status" value="1"/>
</dbReference>
<evidence type="ECO:0000256" key="5">
    <source>
        <dbReference type="ARBA" id="ARBA00022839"/>
    </source>
</evidence>
<evidence type="ECO:0000256" key="7">
    <source>
        <dbReference type="HAMAP-Rule" id="MF_01895"/>
    </source>
</evidence>
<keyword evidence="6 7" id="KW-0694">RNA-binding</keyword>
<dbReference type="GO" id="GO:0005829">
    <property type="term" value="C:cytosol"/>
    <property type="evidence" value="ECO:0007669"/>
    <property type="project" value="TreeGrafter"/>
</dbReference>
<dbReference type="Gene3D" id="2.40.50.140">
    <property type="entry name" value="Nucleic acid-binding proteins"/>
    <property type="match status" value="2"/>
</dbReference>
<dbReference type="GO" id="GO:0006402">
    <property type="term" value="P:mRNA catabolic process"/>
    <property type="evidence" value="ECO:0007669"/>
    <property type="project" value="TreeGrafter"/>
</dbReference>
<dbReference type="Proteomes" id="UP000252477">
    <property type="component" value="Chromosome"/>
</dbReference>
<sequence>MLYTKNKEKTTNLKITKQQILDLIIQKKELAFIQIARILRIPPQLNNELTLKINELIKENLIEENREKKYIPIYFLFDFEGTISITNKRLGFLDFEINSESKSAFLNSKQLRASLDGDLVLAKIYYYYDANNNLLYKANLIKVIKHNKKIVIGTINQFNNKFYFNAFDDRNKANFILANDKDIPDDITNKDLVSCEILEPNSDYVKVAFKKRISNLDHDDYNIEKIMASNDVSREFNLDVLEYTKSLPIEVSEDEIANRVDLRNLMTVTIDGLDTKDFDDAISCYKLDNGNWKLFIHIADVSYYVKEGDPIDTEALARGTSIYLPDKVIPMLPFELSNGICSLNPNVWRNCITLETEIDNNGNNINSKIYASVIESNYRLTYDQVNQYFQSQINIPNDVSKLLDSSRKVAKILKTKKESEGYVDFEIKESKVIMKDNKVVDIVVKEEGESEKLIEHFMIHANETVAEIMIAHKIPSIFRVHDKPSDDKLYALQELLKFSNMKNISVPMDGDPRSFAEMIEKIKSNSFDDYLKMAMLKTMQKAIYSSKNIGHFGLGSKAYSHFTSPIRRYPDLLLHRLIRNYIFQTKTLDEDSSNKLSAKIEEIALKNSESEKIAMTVERDIVDIRKAEFFDKLINQKFDATLTNIEKFGAFFNIDKYQTSVLIRFENMDDNVLKINDFLAKGAKTSLSVGKKYLIQITSIDREKGNINAMLV</sequence>
<gene>
    <name evidence="7 9" type="primary">rnr</name>
    <name evidence="9" type="ORF">DA803_01050</name>
</gene>
<dbReference type="EMBL" id="CP029295">
    <property type="protein sequence ID" value="AXE60679.1"/>
    <property type="molecule type" value="Genomic_DNA"/>
</dbReference>
<evidence type="ECO:0000256" key="4">
    <source>
        <dbReference type="ARBA" id="ARBA00022801"/>
    </source>
</evidence>
<dbReference type="GO" id="GO:0008859">
    <property type="term" value="F:exoribonuclease II activity"/>
    <property type="evidence" value="ECO:0007669"/>
    <property type="project" value="UniProtKB-UniRule"/>
</dbReference>
<keyword evidence="10" id="KW-1185">Reference proteome</keyword>
<dbReference type="PROSITE" id="PS01175">
    <property type="entry name" value="RIBONUCLEASE_II"/>
    <property type="match status" value="1"/>
</dbReference>
<dbReference type="RefSeq" id="WP_114190792.1">
    <property type="nucleotide sequence ID" value="NZ_CP029295.1"/>
</dbReference>
<dbReference type="InterPro" id="IPR004476">
    <property type="entry name" value="RNase_II/RNase_R"/>
</dbReference>
<evidence type="ECO:0000256" key="6">
    <source>
        <dbReference type="ARBA" id="ARBA00022884"/>
    </source>
</evidence>